<dbReference type="FunFam" id="1.10.10.10:FF:000025">
    <property type="entry name" value="40S ribosomal protein S10"/>
    <property type="match status" value="1"/>
</dbReference>
<comment type="subcellular location">
    <subcellularLocation>
        <location evidence="1">Cytoplasm</location>
    </subcellularLocation>
</comment>
<dbReference type="GO" id="GO:0003735">
    <property type="term" value="F:structural constituent of ribosome"/>
    <property type="evidence" value="ECO:0007669"/>
    <property type="project" value="TreeGrafter"/>
</dbReference>
<evidence type="ECO:0000256" key="1">
    <source>
        <dbReference type="ARBA" id="ARBA00004496"/>
    </source>
</evidence>
<evidence type="ECO:0000256" key="6">
    <source>
        <dbReference type="SAM" id="MobiDB-lite"/>
    </source>
</evidence>
<proteinExistence type="inferred from homology"/>
<dbReference type="KEGG" id="cme:CYME_CMJ285C"/>
<evidence type="ECO:0000313" key="9">
    <source>
        <dbReference type="Proteomes" id="UP000007014"/>
    </source>
</evidence>
<dbReference type="Pfam" id="PF03501">
    <property type="entry name" value="S10_plectin"/>
    <property type="match status" value="1"/>
</dbReference>
<dbReference type="Gramene" id="CMJ285CT">
    <property type="protein sequence ID" value="CMJ285CT"/>
    <property type="gene ID" value="CMJ285C"/>
</dbReference>
<dbReference type="OrthoDB" id="5211809at2759"/>
<feature type="region of interest" description="Disordered" evidence="6">
    <location>
        <begin position="100"/>
        <end position="180"/>
    </location>
</feature>
<dbReference type="GeneID" id="16993989"/>
<evidence type="ECO:0000256" key="4">
    <source>
        <dbReference type="ARBA" id="ARBA00022980"/>
    </source>
</evidence>
<feature type="domain" description="Plectin/eS10 N-terminal" evidence="7">
    <location>
        <begin position="4"/>
        <end position="95"/>
    </location>
</feature>
<dbReference type="OMA" id="YRRRDQE"/>
<dbReference type="InterPro" id="IPR037447">
    <property type="entry name" value="Ribosomal_eS10"/>
</dbReference>
<dbReference type="STRING" id="280699.M1VCP7"/>
<dbReference type="eggNOG" id="KOG3344">
    <property type="taxonomic scope" value="Eukaryota"/>
</dbReference>
<dbReference type="InterPro" id="IPR005326">
    <property type="entry name" value="Plectin_eS10_N"/>
</dbReference>
<accession>M1VCP7</accession>
<evidence type="ECO:0000259" key="7">
    <source>
        <dbReference type="Pfam" id="PF03501"/>
    </source>
</evidence>
<keyword evidence="9" id="KW-1185">Reference proteome</keyword>
<reference evidence="8 9" key="2">
    <citation type="journal article" date="2007" name="BMC Biol.">
        <title>A 100%-complete sequence reveals unusually simple genomic features in the hot-spring red alga Cyanidioschyzon merolae.</title>
        <authorList>
            <person name="Nozaki H."/>
            <person name="Takano H."/>
            <person name="Misumi O."/>
            <person name="Terasawa K."/>
            <person name="Matsuzaki M."/>
            <person name="Maruyama S."/>
            <person name="Nishida K."/>
            <person name="Yagisawa F."/>
            <person name="Yoshida Y."/>
            <person name="Fujiwara T."/>
            <person name="Takio S."/>
            <person name="Tamura K."/>
            <person name="Chung S.J."/>
            <person name="Nakamura S."/>
            <person name="Kuroiwa H."/>
            <person name="Tanaka K."/>
            <person name="Sato N."/>
            <person name="Kuroiwa T."/>
        </authorList>
    </citation>
    <scope>NUCLEOTIDE SEQUENCE [LARGE SCALE GENOMIC DNA]</scope>
    <source>
        <strain evidence="8 9">10D</strain>
    </source>
</reference>
<protein>
    <submittedName>
        <fullName evidence="8">40S ribosomal protein S10</fullName>
    </submittedName>
</protein>
<keyword evidence="4 8" id="KW-0689">Ribosomal protein</keyword>
<evidence type="ECO:0000256" key="3">
    <source>
        <dbReference type="ARBA" id="ARBA00022490"/>
    </source>
</evidence>
<evidence type="ECO:0000256" key="5">
    <source>
        <dbReference type="ARBA" id="ARBA00023274"/>
    </source>
</evidence>
<dbReference type="Gene3D" id="1.10.10.10">
    <property type="entry name" value="Winged helix-like DNA-binding domain superfamily/Winged helix DNA-binding domain"/>
    <property type="match status" value="1"/>
</dbReference>
<reference evidence="8 9" key="1">
    <citation type="journal article" date="2004" name="Nature">
        <title>Genome sequence of the ultrasmall unicellular red alga Cyanidioschyzon merolae 10D.</title>
        <authorList>
            <person name="Matsuzaki M."/>
            <person name="Misumi O."/>
            <person name="Shin-i T."/>
            <person name="Maruyama S."/>
            <person name="Takahara M."/>
            <person name="Miyagishima S."/>
            <person name="Mori T."/>
            <person name="Nishida K."/>
            <person name="Yagisawa F."/>
            <person name="Nishida K."/>
            <person name="Yoshida Y."/>
            <person name="Nishimura Y."/>
            <person name="Nakao S."/>
            <person name="Kobayashi T."/>
            <person name="Momoyama Y."/>
            <person name="Higashiyama T."/>
            <person name="Minoda A."/>
            <person name="Sano M."/>
            <person name="Nomoto H."/>
            <person name="Oishi K."/>
            <person name="Hayashi H."/>
            <person name="Ohta F."/>
            <person name="Nishizaka S."/>
            <person name="Haga S."/>
            <person name="Miura S."/>
            <person name="Morishita T."/>
            <person name="Kabeya Y."/>
            <person name="Terasawa K."/>
            <person name="Suzuki Y."/>
            <person name="Ishii Y."/>
            <person name="Asakawa S."/>
            <person name="Takano H."/>
            <person name="Ohta N."/>
            <person name="Kuroiwa H."/>
            <person name="Tanaka K."/>
            <person name="Shimizu N."/>
            <person name="Sugano S."/>
            <person name="Sato N."/>
            <person name="Nozaki H."/>
            <person name="Ogasawara N."/>
            <person name="Kohara Y."/>
            <person name="Kuroiwa T."/>
        </authorList>
    </citation>
    <scope>NUCLEOTIDE SEQUENCE [LARGE SCALE GENOMIC DNA]</scope>
    <source>
        <strain evidence="8 9">10D</strain>
    </source>
</reference>
<dbReference type="GO" id="GO:0022627">
    <property type="term" value="C:cytosolic small ribosomal subunit"/>
    <property type="evidence" value="ECO:0007669"/>
    <property type="project" value="TreeGrafter"/>
</dbReference>
<dbReference type="GO" id="GO:0003723">
    <property type="term" value="F:RNA binding"/>
    <property type="evidence" value="ECO:0007669"/>
    <property type="project" value="TreeGrafter"/>
</dbReference>
<dbReference type="Proteomes" id="UP000007014">
    <property type="component" value="Chromosome 10"/>
</dbReference>
<keyword evidence="3" id="KW-0963">Cytoplasm</keyword>
<feature type="compositionally biased region" description="Gly residues" evidence="6">
    <location>
        <begin position="141"/>
        <end position="161"/>
    </location>
</feature>
<dbReference type="PANTHER" id="PTHR12146">
    <property type="entry name" value="40S RIBOSOMAL PROTEIN S10"/>
    <property type="match status" value="1"/>
</dbReference>
<dbReference type="AlphaFoldDB" id="M1VCP7"/>
<organism evidence="8 9">
    <name type="scientific">Cyanidioschyzon merolae (strain NIES-3377 / 10D)</name>
    <name type="common">Unicellular red alga</name>
    <dbReference type="NCBI Taxonomy" id="280699"/>
    <lineage>
        <taxon>Eukaryota</taxon>
        <taxon>Rhodophyta</taxon>
        <taxon>Bangiophyceae</taxon>
        <taxon>Cyanidiales</taxon>
        <taxon>Cyanidiaceae</taxon>
        <taxon>Cyanidioschyzon</taxon>
    </lineage>
</organism>
<sequence>MLVSTPNRRDIYARLFSDGVLVARKDFASPEHMELKHIKNIEVIKTCQSLRSRGFVREQFSWQHYYFFLTDEGIEYLRKWLNVPSDVVPKTLQAKAEPPRVIGGFRGDRAGGYRRPGAPGERGFGERRGPGTFQSEYRSRGGPGGFRSFGRGGGNAPGAGGRDVYRPPRAEPPVRGMEAP</sequence>
<dbReference type="PANTHER" id="PTHR12146:SF0">
    <property type="entry name" value="RIBOSOMAL PROTEIN S10"/>
    <property type="match status" value="1"/>
</dbReference>
<dbReference type="EMBL" id="AP006492">
    <property type="protein sequence ID" value="BAM80382.1"/>
    <property type="molecule type" value="Genomic_DNA"/>
</dbReference>
<gene>
    <name evidence="8" type="ORF">CYME_CMJ285C</name>
</gene>
<evidence type="ECO:0000256" key="2">
    <source>
        <dbReference type="ARBA" id="ARBA00007278"/>
    </source>
</evidence>
<keyword evidence="5" id="KW-0687">Ribonucleoprotein</keyword>
<comment type="similarity">
    <text evidence="2">Belongs to the eukaryotic ribosomal protein eS10 family.</text>
</comment>
<dbReference type="HOGENOM" id="CLU_089349_0_0_1"/>
<evidence type="ECO:0000313" key="8">
    <source>
        <dbReference type="EMBL" id="BAM80382.1"/>
    </source>
</evidence>
<name>M1VCP7_CYAM1</name>
<dbReference type="InterPro" id="IPR036388">
    <property type="entry name" value="WH-like_DNA-bd_sf"/>
</dbReference>
<dbReference type="RefSeq" id="XP_005534989.1">
    <property type="nucleotide sequence ID" value="XM_005534932.1"/>
</dbReference>